<evidence type="ECO:0000259" key="1">
    <source>
        <dbReference type="Pfam" id="PF21743"/>
    </source>
</evidence>
<organism evidence="2 3">
    <name type="scientific">Actinidia rufa</name>
    <dbReference type="NCBI Taxonomy" id="165716"/>
    <lineage>
        <taxon>Eukaryota</taxon>
        <taxon>Viridiplantae</taxon>
        <taxon>Streptophyta</taxon>
        <taxon>Embryophyta</taxon>
        <taxon>Tracheophyta</taxon>
        <taxon>Spermatophyta</taxon>
        <taxon>Magnoliopsida</taxon>
        <taxon>eudicotyledons</taxon>
        <taxon>Gunneridae</taxon>
        <taxon>Pentapetalae</taxon>
        <taxon>asterids</taxon>
        <taxon>Ericales</taxon>
        <taxon>Actinidiaceae</taxon>
        <taxon>Actinidia</taxon>
    </lineage>
</organism>
<keyword evidence="3" id="KW-1185">Reference proteome</keyword>
<dbReference type="AlphaFoldDB" id="A0A7J0GJU7"/>
<dbReference type="CDD" id="cd20401">
    <property type="entry name" value="Tudor_AtPTM-like"/>
    <property type="match status" value="1"/>
</dbReference>
<dbReference type="InterPro" id="IPR047365">
    <property type="entry name" value="Tudor_AtPTM-like"/>
</dbReference>
<evidence type="ECO:0000313" key="2">
    <source>
        <dbReference type="EMBL" id="GFZ11087.1"/>
    </source>
</evidence>
<dbReference type="OrthoDB" id="168165at2759"/>
<name>A0A7J0GJU7_9ERIC</name>
<dbReference type="Gene3D" id="2.30.30.140">
    <property type="match status" value="1"/>
</dbReference>
<dbReference type="Pfam" id="PF21743">
    <property type="entry name" value="PTM_DIR17_Tudor"/>
    <property type="match status" value="1"/>
</dbReference>
<comment type="caution">
    <text evidence="2">The sequence shown here is derived from an EMBL/GenBank/DDBJ whole genome shotgun (WGS) entry which is preliminary data.</text>
</comment>
<dbReference type="Proteomes" id="UP000585474">
    <property type="component" value="Unassembled WGS sequence"/>
</dbReference>
<evidence type="ECO:0000313" key="3">
    <source>
        <dbReference type="Proteomes" id="UP000585474"/>
    </source>
</evidence>
<proteinExistence type="predicted"/>
<dbReference type="EMBL" id="BJWL01000022">
    <property type="protein sequence ID" value="GFZ11087.1"/>
    <property type="molecule type" value="Genomic_DNA"/>
</dbReference>
<accession>A0A7J0GJU7</accession>
<reference evidence="2 3" key="1">
    <citation type="submission" date="2019-07" db="EMBL/GenBank/DDBJ databases">
        <title>De Novo Assembly of kiwifruit Actinidia rufa.</title>
        <authorList>
            <person name="Sugita-Konishi S."/>
            <person name="Sato K."/>
            <person name="Mori E."/>
            <person name="Abe Y."/>
            <person name="Kisaki G."/>
            <person name="Hamano K."/>
            <person name="Suezawa K."/>
            <person name="Otani M."/>
            <person name="Fukuda T."/>
            <person name="Manabe T."/>
            <person name="Gomi K."/>
            <person name="Tabuchi M."/>
            <person name="Akimitsu K."/>
            <person name="Kataoka I."/>
        </authorList>
    </citation>
    <scope>NUCLEOTIDE SEQUENCE [LARGE SCALE GENOMIC DNA]</scope>
    <source>
        <strain evidence="3">cv. Fuchu</strain>
    </source>
</reference>
<dbReference type="PANTHER" id="PTHR37384:SF1">
    <property type="entry name" value="OS01G0835600 PROTEIN"/>
    <property type="match status" value="1"/>
</dbReference>
<dbReference type="PANTHER" id="PTHR37384">
    <property type="entry name" value="OS01G0835600 PROTEIN"/>
    <property type="match status" value="1"/>
</dbReference>
<feature type="domain" description="PTM/DIR17-like Tudor" evidence="1">
    <location>
        <begin position="64"/>
        <end position="111"/>
    </location>
</feature>
<protein>
    <submittedName>
        <fullName evidence="2">Disease resistance-responsive (Dirigent-like protein) family protein</fullName>
    </submittedName>
</protein>
<gene>
    <name evidence="2" type="ORF">Acr_22g0004850</name>
</gene>
<sequence>MENTGKEDESESLPTGVFELPGEPAIIINGVPPLPPNNGTLVPCDVASDAESNKITGFGEWLKGREVRKLFGERVYNGKVTQFDKEAGWYRVVYEDGDFEDLEWLELEEILMPLDIMLPLKGLALKIIRKRQRSTHRSAKTMTKSRNS</sequence>